<proteinExistence type="predicted"/>
<evidence type="ECO:0000313" key="2">
    <source>
        <dbReference type="Proteomes" id="UP001066276"/>
    </source>
</evidence>
<evidence type="ECO:0000313" key="1">
    <source>
        <dbReference type="EMBL" id="KAJ1089890.1"/>
    </source>
</evidence>
<organism evidence="1 2">
    <name type="scientific">Pleurodeles waltl</name>
    <name type="common">Iberian ribbed newt</name>
    <dbReference type="NCBI Taxonomy" id="8319"/>
    <lineage>
        <taxon>Eukaryota</taxon>
        <taxon>Metazoa</taxon>
        <taxon>Chordata</taxon>
        <taxon>Craniata</taxon>
        <taxon>Vertebrata</taxon>
        <taxon>Euteleostomi</taxon>
        <taxon>Amphibia</taxon>
        <taxon>Batrachia</taxon>
        <taxon>Caudata</taxon>
        <taxon>Salamandroidea</taxon>
        <taxon>Salamandridae</taxon>
        <taxon>Pleurodelinae</taxon>
        <taxon>Pleurodeles</taxon>
    </lineage>
</organism>
<keyword evidence="2" id="KW-1185">Reference proteome</keyword>
<accession>A0AAV7LHG4</accession>
<dbReference type="EMBL" id="JANPWB010000015">
    <property type="protein sequence ID" value="KAJ1089890.1"/>
    <property type="molecule type" value="Genomic_DNA"/>
</dbReference>
<protein>
    <submittedName>
        <fullName evidence="1">Uncharacterized protein</fullName>
    </submittedName>
</protein>
<name>A0AAV7LHG4_PLEWA</name>
<sequence>MCCAEVEAFPARPRVQRVELPGSPNLPASMPRRKYGPCVPVVLGRPKWRPPCEDQGTVREEAAAAATVATQMASNCLGQLVKRLVARGELPRLFRLSCKAFALPLFVLFRGSELNDDHEEATFRSSSYQQYPQPLGFKTLRCLIWI</sequence>
<reference evidence="1" key="1">
    <citation type="journal article" date="2022" name="bioRxiv">
        <title>Sequencing and chromosome-scale assembly of the giantPleurodeles waltlgenome.</title>
        <authorList>
            <person name="Brown T."/>
            <person name="Elewa A."/>
            <person name="Iarovenko S."/>
            <person name="Subramanian E."/>
            <person name="Araus A.J."/>
            <person name="Petzold A."/>
            <person name="Susuki M."/>
            <person name="Suzuki K.-i.T."/>
            <person name="Hayashi T."/>
            <person name="Toyoda A."/>
            <person name="Oliveira C."/>
            <person name="Osipova E."/>
            <person name="Leigh N.D."/>
            <person name="Simon A."/>
            <person name="Yun M.H."/>
        </authorList>
    </citation>
    <scope>NUCLEOTIDE SEQUENCE</scope>
    <source>
        <strain evidence="1">20211129_DDA</strain>
        <tissue evidence="1">Liver</tissue>
    </source>
</reference>
<dbReference type="AlphaFoldDB" id="A0AAV7LHG4"/>
<gene>
    <name evidence="1" type="ORF">NDU88_003033</name>
</gene>
<dbReference type="Proteomes" id="UP001066276">
    <property type="component" value="Chromosome 11"/>
</dbReference>
<comment type="caution">
    <text evidence="1">The sequence shown here is derived from an EMBL/GenBank/DDBJ whole genome shotgun (WGS) entry which is preliminary data.</text>
</comment>